<dbReference type="PANTHER" id="PTHR43689">
    <property type="entry name" value="HYDROLASE"/>
    <property type="match status" value="1"/>
</dbReference>
<keyword evidence="3" id="KW-1185">Reference proteome</keyword>
<name>A0A5N5JN34_9ROSI</name>
<evidence type="ECO:0000313" key="2">
    <source>
        <dbReference type="EMBL" id="KAB5516467.1"/>
    </source>
</evidence>
<dbReference type="PRINTS" id="PR00111">
    <property type="entry name" value="ABHYDROLASE"/>
</dbReference>
<dbReference type="InterPro" id="IPR029058">
    <property type="entry name" value="AB_hydrolase_fold"/>
</dbReference>
<dbReference type="EMBL" id="VDCV01000017">
    <property type="protein sequence ID" value="KAB5516467.1"/>
    <property type="molecule type" value="Genomic_DNA"/>
</dbReference>
<comment type="caution">
    <text evidence="2">The sequence shown here is derived from an EMBL/GenBank/DDBJ whole genome shotgun (WGS) entry which is preliminary data.</text>
</comment>
<dbReference type="SUPFAM" id="SSF53474">
    <property type="entry name" value="alpha/beta-Hydrolases"/>
    <property type="match status" value="1"/>
</dbReference>
<dbReference type="AlphaFoldDB" id="A0A5N5JN34"/>
<evidence type="ECO:0000313" key="3">
    <source>
        <dbReference type="Proteomes" id="UP000326939"/>
    </source>
</evidence>
<feature type="domain" description="AB hydrolase-1" evidence="1">
    <location>
        <begin position="133"/>
        <end position="344"/>
    </location>
</feature>
<proteinExistence type="predicted"/>
<reference evidence="3" key="1">
    <citation type="journal article" date="2019" name="Gigascience">
        <title>De novo genome assembly of the endangered Acer yangbiense, a plant species with extremely small populations endemic to Yunnan Province, China.</title>
        <authorList>
            <person name="Yang J."/>
            <person name="Wariss H.M."/>
            <person name="Tao L."/>
            <person name="Zhang R."/>
            <person name="Yun Q."/>
            <person name="Hollingsworth P."/>
            <person name="Dao Z."/>
            <person name="Luo G."/>
            <person name="Guo H."/>
            <person name="Ma Y."/>
            <person name="Sun W."/>
        </authorList>
    </citation>
    <scope>NUCLEOTIDE SEQUENCE [LARGE SCALE GENOMIC DNA]</scope>
    <source>
        <strain evidence="3">cv. br00</strain>
    </source>
</reference>
<organism evidence="2 3">
    <name type="scientific">Salix brachista</name>
    <dbReference type="NCBI Taxonomy" id="2182728"/>
    <lineage>
        <taxon>Eukaryota</taxon>
        <taxon>Viridiplantae</taxon>
        <taxon>Streptophyta</taxon>
        <taxon>Embryophyta</taxon>
        <taxon>Tracheophyta</taxon>
        <taxon>Spermatophyta</taxon>
        <taxon>Magnoliopsida</taxon>
        <taxon>eudicotyledons</taxon>
        <taxon>Gunneridae</taxon>
        <taxon>Pentapetalae</taxon>
        <taxon>rosids</taxon>
        <taxon>fabids</taxon>
        <taxon>Malpighiales</taxon>
        <taxon>Salicaceae</taxon>
        <taxon>Saliceae</taxon>
        <taxon>Salix</taxon>
    </lineage>
</organism>
<dbReference type="InterPro" id="IPR000073">
    <property type="entry name" value="AB_hydrolase_1"/>
</dbReference>
<accession>A0A5N5JN34</accession>
<gene>
    <name evidence="2" type="ORF">DKX38_027115</name>
</gene>
<dbReference type="Pfam" id="PF12697">
    <property type="entry name" value="Abhydrolase_6"/>
    <property type="match status" value="1"/>
</dbReference>
<evidence type="ECO:0000259" key="1">
    <source>
        <dbReference type="Pfam" id="PF12697"/>
    </source>
</evidence>
<sequence length="376" mass="41421">MSTSLKLGSPPVTGIKMARKHGSLKASKLKVFAVDGAGDTASFPSFLPKEVEKIKDPFARSLSKRMQRLPVQMGLSESCIMSSCIKPLRQSNKTSPVVLLHCFDRFDIHAKLSYVNAHSNYCVFSFSAVNLSCLEWRCTYPLLEEAGLEAWAVDVLGWGFSDLETRPPCDVASKRHHLYQLWMSYIKRPMILVGPSLGASAAIDFAVHYPEAVVECKNGYCMEAKASCFCSYSSVEKLVLINPSVYAEGTGELAKLPELVAYAGVSFLKSLPLRFYANMLAFNGIPFFTILDWTSVKHRTLIICGQHDQIVSYQLVVKLHSELSNAIIREVPGSGHLPHVDNPKCVAKLIADFAQGDADVNAKSQFGLPQLTALPR</sequence>
<dbReference type="PANTHER" id="PTHR43689:SF37">
    <property type="entry name" value="ALPHA_BETA HYDROLASE DOMAIN-CONTAINING PROTEIN VTE7"/>
    <property type="match status" value="1"/>
</dbReference>
<protein>
    <recommendedName>
        <fullName evidence="1">AB hydrolase-1 domain-containing protein</fullName>
    </recommendedName>
</protein>
<dbReference type="Proteomes" id="UP000326939">
    <property type="component" value="Chromosome 17"/>
</dbReference>
<dbReference type="Gene3D" id="3.40.50.1820">
    <property type="entry name" value="alpha/beta hydrolase"/>
    <property type="match status" value="1"/>
</dbReference>